<dbReference type="Gene3D" id="1.25.40.10">
    <property type="entry name" value="Tetratricopeptide repeat domain"/>
    <property type="match status" value="1"/>
</dbReference>
<keyword evidence="2" id="KW-0802">TPR repeat</keyword>
<dbReference type="Pfam" id="PF13424">
    <property type="entry name" value="TPR_12"/>
    <property type="match status" value="1"/>
</dbReference>
<dbReference type="EMBL" id="JAQKAB010000003">
    <property type="protein sequence ID" value="MDA7026025.1"/>
    <property type="molecule type" value="Genomic_DNA"/>
</dbReference>
<evidence type="ECO:0000256" key="2">
    <source>
        <dbReference type="ARBA" id="ARBA00022803"/>
    </source>
</evidence>
<dbReference type="InterPro" id="IPR011990">
    <property type="entry name" value="TPR-like_helical_dom_sf"/>
</dbReference>
<dbReference type="PANTHER" id="PTHR45641:SF19">
    <property type="entry name" value="NEPHROCYSTIN-3"/>
    <property type="match status" value="1"/>
</dbReference>
<dbReference type="SMART" id="SM00028">
    <property type="entry name" value="TPR"/>
    <property type="match status" value="6"/>
</dbReference>
<evidence type="ECO:0000256" key="1">
    <source>
        <dbReference type="ARBA" id="ARBA00022737"/>
    </source>
</evidence>
<accession>A0ABT4X156</accession>
<dbReference type="Pfam" id="PF18801">
    <property type="entry name" value="RapH_N"/>
    <property type="match status" value="1"/>
</dbReference>
<keyword evidence="1" id="KW-0677">Repeat</keyword>
<dbReference type="RefSeq" id="WP_271339890.1">
    <property type="nucleotide sequence ID" value="NZ_JAQKAB010000003.1"/>
</dbReference>
<dbReference type="Proteomes" id="UP001211894">
    <property type="component" value="Unassembled WGS sequence"/>
</dbReference>
<comment type="caution">
    <text evidence="3">The sequence shown here is derived from an EMBL/GenBank/DDBJ whole genome shotgun (WGS) entry which is preliminary data.</text>
</comment>
<dbReference type="PANTHER" id="PTHR45641">
    <property type="entry name" value="TETRATRICOPEPTIDE REPEAT PROTEIN (AFU_ORTHOLOGUE AFUA_6G03870)"/>
    <property type="match status" value="1"/>
</dbReference>
<keyword evidence="4" id="KW-1185">Reference proteome</keyword>
<organism evidence="3 4">
    <name type="scientific">Bacillus changyiensis</name>
    <dbReference type="NCBI Taxonomy" id="3004103"/>
    <lineage>
        <taxon>Bacteria</taxon>
        <taxon>Bacillati</taxon>
        <taxon>Bacillota</taxon>
        <taxon>Bacilli</taxon>
        <taxon>Bacillales</taxon>
        <taxon>Bacillaceae</taxon>
        <taxon>Bacillus</taxon>
    </lineage>
</organism>
<protein>
    <submittedName>
        <fullName evidence="3">Tetratricopeptide repeat protein</fullName>
    </submittedName>
</protein>
<evidence type="ECO:0000313" key="3">
    <source>
        <dbReference type="EMBL" id="MDA7026025.1"/>
    </source>
</evidence>
<dbReference type="InterPro" id="IPR019734">
    <property type="entry name" value="TPR_rpt"/>
</dbReference>
<proteinExistence type="predicted"/>
<reference evidence="3 4" key="1">
    <citation type="submission" date="2023-01" db="EMBL/GenBank/DDBJ databases">
        <title>Bacillus changyiensis sp. nov., isolated from a coastal deposit.</title>
        <authorList>
            <person name="Xiao G."/>
            <person name="Lai Q."/>
            <person name="Hu Z."/>
            <person name="Shao Z."/>
        </authorList>
    </citation>
    <scope>NUCLEOTIDE SEQUENCE [LARGE SCALE GENOMIC DNA]</scope>
    <source>
        <strain evidence="3 4">CLL-7-23</strain>
    </source>
</reference>
<gene>
    <name evidence="3" type="ORF">PJ311_05280</name>
</gene>
<sequence length="362" mass="42319">MNKLAAAEVANNLNAWYRAIRRNDTEQSVHLFEQVKPMLAEMEKDREILTYFSLLEFKHKMMLYETWGQTIDHYQPSTDPNMASYYYYLFSGAYEVYQNNYEQAISLYKMAEKKLAHVHDEIGVAQFHDKVGKLYYYLGQNLVSLNHTRQALDIFKSYQGHDMNLVSTYITMAGNYTEMGKYREAEAYLTEALSKVRAAGDHFKEMQLLQNFGLLYSTMDKPEKSLQYLETVLSDQTYVASEYYFGAVFLMIKELFKMGEHDRAIAFYQEGKERSKGLRNKVFDAKINILYTTYAVGDEKAVHNSKEDFEVLFNSKQYDSVRELALLAANVYRKKSLYKEAAYFFLKAIKAEEKVKKMEGML</sequence>
<dbReference type="SUPFAM" id="SSF48452">
    <property type="entry name" value="TPR-like"/>
    <property type="match status" value="1"/>
</dbReference>
<evidence type="ECO:0000313" key="4">
    <source>
        <dbReference type="Proteomes" id="UP001211894"/>
    </source>
</evidence>
<name>A0ABT4X156_9BACI</name>